<dbReference type="InterPro" id="IPR036259">
    <property type="entry name" value="MFS_trans_sf"/>
</dbReference>
<dbReference type="FunFam" id="1.20.1250.20:FF:000026">
    <property type="entry name" value="MFS quinate transporter QutD"/>
    <property type="match status" value="1"/>
</dbReference>
<dbReference type="PROSITE" id="PS00216">
    <property type="entry name" value="SUGAR_TRANSPORT_1"/>
    <property type="match status" value="1"/>
</dbReference>
<feature type="transmembrane region" description="Helical" evidence="9">
    <location>
        <begin position="176"/>
        <end position="198"/>
    </location>
</feature>
<dbReference type="InterPro" id="IPR003663">
    <property type="entry name" value="Sugar/inositol_transpt"/>
</dbReference>
<proteinExistence type="inferred from homology"/>
<evidence type="ECO:0000256" key="8">
    <source>
        <dbReference type="SAM" id="MobiDB-lite"/>
    </source>
</evidence>
<comment type="similarity">
    <text evidence="2 7">Belongs to the major facilitator superfamily. Sugar transporter (TC 2.A.1.1) family.</text>
</comment>
<evidence type="ECO:0000256" key="2">
    <source>
        <dbReference type="ARBA" id="ARBA00010992"/>
    </source>
</evidence>
<dbReference type="RefSeq" id="XP_024732529.1">
    <property type="nucleotide sequence ID" value="XM_024885956.1"/>
</dbReference>
<sequence length="558" mass="61643">MVYQTSNVYFICSFAAIGGGLFGFDISSMSGVLGTEAYKRYFNHPRSYGQGAITAAMPFGSLVGALSSSFIADRYSRRTAIQIASIIWIIGSIIQCASVDVGMLVVGRVVAGLCVGIASSICPVYQAEIAPKEIRGRVVSLQQWAITWGILIQYFIQYGASNVDGGPNNLSQSTAAFRIPWGIQIIPAVILFFGMFFLPRSPRWLASKDRWEEAIQVMAHLHGGGDINHPKVLAEYQEIEEALRFEREEAINSYKQLVERRMLKRVLLGMSIQMWSQLCGMNVMMYYVVYIMEGANIASPLLTASVQYILNVALTLPAIVYLDRFGRRPSMLIGSFLMMTFLFVVGALQKVYGVPNRPPLTNSTNSDISWIINNNKPVSKAIVAMTYLFVCTFATTWGPTSWTYPSEIFPTKIRAKAVSLATASNWFWNCVLAFAVPPLLWHINWKMYMMFATFNGAAFIHMFLTAPETKGKTLEEMDEVFDSGLPAWKAVPKGSRLDQIQKDIEAGHLKVSAPFGGAQVRESEKDIEAGSLESPVPSGGAQARESEKTAAQTTETAD</sequence>
<comment type="subcellular location">
    <subcellularLocation>
        <location evidence="1">Membrane</location>
        <topology evidence="1">Multi-pass membrane protein</topology>
    </subcellularLocation>
</comment>
<feature type="transmembrane region" description="Helical" evidence="9">
    <location>
        <begin position="301"/>
        <end position="322"/>
    </location>
</feature>
<dbReference type="Proteomes" id="UP000235371">
    <property type="component" value="Unassembled WGS sequence"/>
</dbReference>
<evidence type="ECO:0000256" key="9">
    <source>
        <dbReference type="SAM" id="Phobius"/>
    </source>
</evidence>
<dbReference type="SUPFAM" id="SSF103473">
    <property type="entry name" value="MFS general substrate transporter"/>
    <property type="match status" value="1"/>
</dbReference>
<protein>
    <submittedName>
        <fullName evidence="11">MFS sugar transporter-like protein</fullName>
    </submittedName>
</protein>
<dbReference type="NCBIfam" id="TIGR00879">
    <property type="entry name" value="SP"/>
    <property type="match status" value="1"/>
</dbReference>
<dbReference type="PANTHER" id="PTHR48022:SF35">
    <property type="entry name" value="MAJOR FACILITATOR SUPERFAMILY (MFS) PROFILE DOMAIN-CONTAINING PROTEIN"/>
    <property type="match status" value="1"/>
</dbReference>
<evidence type="ECO:0000256" key="1">
    <source>
        <dbReference type="ARBA" id="ARBA00004141"/>
    </source>
</evidence>
<dbReference type="GO" id="GO:0005351">
    <property type="term" value="F:carbohydrate:proton symporter activity"/>
    <property type="evidence" value="ECO:0007669"/>
    <property type="project" value="TreeGrafter"/>
</dbReference>
<dbReference type="InterPro" id="IPR050360">
    <property type="entry name" value="MFS_Sugar_Transporters"/>
</dbReference>
<feature type="transmembrane region" description="Helical" evidence="9">
    <location>
        <begin position="109"/>
        <end position="126"/>
    </location>
</feature>
<evidence type="ECO:0000256" key="6">
    <source>
        <dbReference type="ARBA" id="ARBA00023136"/>
    </source>
</evidence>
<feature type="transmembrane region" description="Helical" evidence="9">
    <location>
        <begin position="266"/>
        <end position="289"/>
    </location>
</feature>
<name>A0A2J6SXX0_9HELO</name>
<feature type="transmembrane region" description="Helical" evidence="9">
    <location>
        <begin position="331"/>
        <end position="352"/>
    </location>
</feature>
<dbReference type="PRINTS" id="PR00171">
    <property type="entry name" value="SUGRTRNSPORT"/>
</dbReference>
<keyword evidence="12" id="KW-1185">Reference proteome</keyword>
<reference evidence="11 12" key="1">
    <citation type="submission" date="2016-04" db="EMBL/GenBank/DDBJ databases">
        <title>A degradative enzymes factory behind the ericoid mycorrhizal symbiosis.</title>
        <authorList>
            <consortium name="DOE Joint Genome Institute"/>
            <person name="Martino E."/>
            <person name="Morin E."/>
            <person name="Grelet G."/>
            <person name="Kuo A."/>
            <person name="Kohler A."/>
            <person name="Daghino S."/>
            <person name="Barry K."/>
            <person name="Choi C."/>
            <person name="Cichocki N."/>
            <person name="Clum A."/>
            <person name="Copeland A."/>
            <person name="Hainaut M."/>
            <person name="Haridas S."/>
            <person name="Labutti K."/>
            <person name="Lindquist E."/>
            <person name="Lipzen A."/>
            <person name="Khouja H.-R."/>
            <person name="Murat C."/>
            <person name="Ohm R."/>
            <person name="Olson A."/>
            <person name="Spatafora J."/>
            <person name="Veneault-Fourrey C."/>
            <person name="Henrissat B."/>
            <person name="Grigoriev I."/>
            <person name="Martin F."/>
            <person name="Perotto S."/>
        </authorList>
    </citation>
    <scope>NUCLEOTIDE SEQUENCE [LARGE SCALE GENOMIC DNA]</scope>
    <source>
        <strain evidence="11 12">E</strain>
    </source>
</reference>
<dbReference type="Pfam" id="PF00083">
    <property type="entry name" value="Sugar_tr"/>
    <property type="match status" value="1"/>
</dbReference>
<evidence type="ECO:0000259" key="10">
    <source>
        <dbReference type="PROSITE" id="PS50850"/>
    </source>
</evidence>
<gene>
    <name evidence="11" type="ORF">K444DRAFT_654731</name>
</gene>
<feature type="domain" description="Major facilitator superfamily (MFS) profile" evidence="10">
    <location>
        <begin position="11"/>
        <end position="470"/>
    </location>
</feature>
<dbReference type="InterPro" id="IPR005828">
    <property type="entry name" value="MFS_sugar_transport-like"/>
</dbReference>
<dbReference type="PANTHER" id="PTHR48022">
    <property type="entry name" value="PLASTIDIC GLUCOSE TRANSPORTER 4"/>
    <property type="match status" value="1"/>
</dbReference>
<keyword evidence="4 9" id="KW-0812">Transmembrane</keyword>
<accession>A0A2J6SXX0</accession>
<feature type="region of interest" description="Disordered" evidence="8">
    <location>
        <begin position="515"/>
        <end position="558"/>
    </location>
</feature>
<feature type="transmembrane region" description="Helical" evidence="9">
    <location>
        <begin position="7"/>
        <end position="28"/>
    </location>
</feature>
<keyword evidence="11" id="KW-0762">Sugar transport</keyword>
<feature type="compositionally biased region" description="Polar residues" evidence="8">
    <location>
        <begin position="549"/>
        <end position="558"/>
    </location>
</feature>
<organism evidence="11 12">
    <name type="scientific">Hyaloscypha bicolor E</name>
    <dbReference type="NCBI Taxonomy" id="1095630"/>
    <lineage>
        <taxon>Eukaryota</taxon>
        <taxon>Fungi</taxon>
        <taxon>Dikarya</taxon>
        <taxon>Ascomycota</taxon>
        <taxon>Pezizomycotina</taxon>
        <taxon>Leotiomycetes</taxon>
        <taxon>Helotiales</taxon>
        <taxon>Hyaloscyphaceae</taxon>
        <taxon>Hyaloscypha</taxon>
        <taxon>Hyaloscypha bicolor</taxon>
    </lineage>
</organism>
<dbReference type="GeneID" id="36594033"/>
<dbReference type="AlphaFoldDB" id="A0A2J6SXX0"/>
<evidence type="ECO:0000256" key="4">
    <source>
        <dbReference type="ARBA" id="ARBA00022692"/>
    </source>
</evidence>
<dbReference type="Gene3D" id="1.20.1250.20">
    <property type="entry name" value="MFS general substrate transporter like domains"/>
    <property type="match status" value="1"/>
</dbReference>
<dbReference type="PROSITE" id="PS00217">
    <property type="entry name" value="SUGAR_TRANSPORT_2"/>
    <property type="match status" value="1"/>
</dbReference>
<dbReference type="CDD" id="cd17356">
    <property type="entry name" value="MFS_HXT"/>
    <property type="match status" value="1"/>
</dbReference>
<dbReference type="EMBL" id="KZ613854">
    <property type="protein sequence ID" value="PMD55625.1"/>
    <property type="molecule type" value="Genomic_DNA"/>
</dbReference>
<dbReference type="OrthoDB" id="4142200at2759"/>
<dbReference type="InterPro" id="IPR020846">
    <property type="entry name" value="MFS_dom"/>
</dbReference>
<evidence type="ECO:0000256" key="3">
    <source>
        <dbReference type="ARBA" id="ARBA00022448"/>
    </source>
</evidence>
<evidence type="ECO:0000313" key="12">
    <source>
        <dbReference type="Proteomes" id="UP000235371"/>
    </source>
</evidence>
<feature type="transmembrane region" description="Helical" evidence="9">
    <location>
        <begin position="48"/>
        <end position="71"/>
    </location>
</feature>
<feature type="transmembrane region" description="Helical" evidence="9">
    <location>
        <begin position="418"/>
        <end position="441"/>
    </location>
</feature>
<dbReference type="InParanoid" id="A0A2J6SXX0"/>
<dbReference type="GO" id="GO:0016020">
    <property type="term" value="C:membrane"/>
    <property type="evidence" value="ECO:0007669"/>
    <property type="project" value="UniProtKB-SubCell"/>
</dbReference>
<evidence type="ECO:0000256" key="5">
    <source>
        <dbReference type="ARBA" id="ARBA00022989"/>
    </source>
</evidence>
<dbReference type="PROSITE" id="PS50850">
    <property type="entry name" value="MFS"/>
    <property type="match status" value="1"/>
</dbReference>
<dbReference type="InterPro" id="IPR005829">
    <property type="entry name" value="Sugar_transporter_CS"/>
</dbReference>
<evidence type="ECO:0000256" key="7">
    <source>
        <dbReference type="RuleBase" id="RU003346"/>
    </source>
</evidence>
<keyword evidence="6 9" id="KW-0472">Membrane</keyword>
<feature type="transmembrane region" description="Helical" evidence="9">
    <location>
        <begin position="83"/>
        <end position="103"/>
    </location>
</feature>
<keyword evidence="3 7" id="KW-0813">Transport</keyword>
<feature type="transmembrane region" description="Helical" evidence="9">
    <location>
        <begin position="378"/>
        <end position="397"/>
    </location>
</feature>
<keyword evidence="5 9" id="KW-1133">Transmembrane helix</keyword>
<evidence type="ECO:0000313" key="11">
    <source>
        <dbReference type="EMBL" id="PMD55625.1"/>
    </source>
</evidence>
<feature type="transmembrane region" description="Helical" evidence="9">
    <location>
        <begin position="138"/>
        <end position="156"/>
    </location>
</feature>